<feature type="transmembrane region" description="Helical" evidence="2">
    <location>
        <begin position="247"/>
        <end position="269"/>
    </location>
</feature>
<keyword evidence="4" id="KW-1185">Reference proteome</keyword>
<keyword evidence="2" id="KW-1133">Transmembrane helix</keyword>
<keyword evidence="2" id="KW-0472">Membrane</keyword>
<evidence type="ECO:0000313" key="4">
    <source>
        <dbReference type="Proteomes" id="UP001189773"/>
    </source>
</evidence>
<keyword evidence="2" id="KW-0812">Transmembrane</keyword>
<accession>A0ABM9JUJ8</accession>
<dbReference type="RefSeq" id="WP_316852144.1">
    <property type="nucleotide sequence ID" value="NZ_CATZAR010000018.1"/>
</dbReference>
<gene>
    <name evidence="3" type="ORF">LMG18095_04199</name>
</gene>
<evidence type="ECO:0000256" key="1">
    <source>
        <dbReference type="SAM" id="Coils"/>
    </source>
</evidence>
<dbReference type="Proteomes" id="UP001189773">
    <property type="component" value="Unassembled WGS sequence"/>
</dbReference>
<proteinExistence type="predicted"/>
<evidence type="ECO:0000313" key="3">
    <source>
        <dbReference type="EMBL" id="CAJ0805087.1"/>
    </source>
</evidence>
<evidence type="ECO:0008006" key="5">
    <source>
        <dbReference type="Google" id="ProtNLM"/>
    </source>
</evidence>
<evidence type="ECO:0000256" key="2">
    <source>
        <dbReference type="SAM" id="Phobius"/>
    </source>
</evidence>
<feature type="transmembrane region" description="Helical" evidence="2">
    <location>
        <begin position="68"/>
        <end position="89"/>
    </location>
</feature>
<protein>
    <recommendedName>
        <fullName evidence="5">Transmembrane protein</fullName>
    </recommendedName>
</protein>
<dbReference type="EMBL" id="CATZAR010000018">
    <property type="protein sequence ID" value="CAJ0805087.1"/>
    <property type="molecule type" value="Genomic_DNA"/>
</dbReference>
<name>A0ABM9JUJ8_9RALS</name>
<keyword evidence="1" id="KW-0175">Coiled coil</keyword>
<feature type="transmembrane region" description="Helical" evidence="2">
    <location>
        <begin position="31"/>
        <end position="56"/>
    </location>
</feature>
<organism evidence="3 4">
    <name type="scientific">Ralstonia thomasii</name>
    <dbReference type="NCBI Taxonomy" id="3058596"/>
    <lineage>
        <taxon>Bacteria</taxon>
        <taxon>Pseudomonadati</taxon>
        <taxon>Pseudomonadota</taxon>
        <taxon>Betaproteobacteria</taxon>
        <taxon>Burkholderiales</taxon>
        <taxon>Burkholderiaceae</taxon>
        <taxon>Ralstonia</taxon>
    </lineage>
</organism>
<comment type="caution">
    <text evidence="3">The sequence shown here is derived from an EMBL/GenBank/DDBJ whole genome shotgun (WGS) entry which is preliminary data.</text>
</comment>
<feature type="transmembrane region" description="Helical" evidence="2">
    <location>
        <begin position="95"/>
        <end position="117"/>
    </location>
</feature>
<reference evidence="3 4" key="1">
    <citation type="submission" date="2023-07" db="EMBL/GenBank/DDBJ databases">
        <authorList>
            <person name="Peeters C."/>
        </authorList>
    </citation>
    <scope>NUCLEOTIDE SEQUENCE [LARGE SCALE GENOMIC DNA]</scope>
    <source>
        <strain evidence="3 4">LMG 18095</strain>
    </source>
</reference>
<feature type="coiled-coil region" evidence="1">
    <location>
        <begin position="181"/>
        <end position="220"/>
    </location>
</feature>
<sequence length="366" mass="38722">MNKLAFDAPCDRTAINMSADTVAASGSRLTLLQVISVTIALLATAVSFGIAAYSNWLRGGTLLQRTMMMALAGAAVLYVHLIPMGWHAFTAKIRVAGGALWCVGIVALMVGQVTFFIEAQRDAGNQRVASVPATEASYRVGASHGRSLSEIAGSRVEVVADLVRINARHCAGDCPSVAARKAKLSAQLAALDAEMVEAKRREAEEDRLAARVARDEALRESLRVDPVASQIALWFGTTAPRLELVQAVVFAVVLEGAAIMGWLLVAHVWSSSANCMPVVPGQASGIATVVSTDRATPLIDSVVAADLGGAAVRSEDDQILDKIHVEVVAGRLRPTQAAIREFLGRGQATAGHFARLYRARFDNVSA</sequence>